<evidence type="ECO:0000313" key="4">
    <source>
        <dbReference type="EMBL" id="SNZ06057.1"/>
    </source>
</evidence>
<dbReference type="InterPro" id="IPR007848">
    <property type="entry name" value="Small_mtfrase_dom"/>
</dbReference>
<dbReference type="Proteomes" id="UP000219439">
    <property type="component" value="Unassembled WGS sequence"/>
</dbReference>
<dbReference type="InterPro" id="IPR002052">
    <property type="entry name" value="DNA_methylase_N6_adenine_CS"/>
</dbReference>
<dbReference type="PANTHER" id="PTHR47739">
    <property type="entry name" value="TRNA1(VAL) (ADENINE(37)-N6)-METHYLTRANSFERASE"/>
    <property type="match status" value="1"/>
</dbReference>
<protein>
    <submittedName>
        <fullName evidence="4">tRNA1(Val) A37 N6-methylase TrmN6</fullName>
    </submittedName>
</protein>
<dbReference type="OrthoDB" id="5489421at2"/>
<evidence type="ECO:0000259" key="3">
    <source>
        <dbReference type="Pfam" id="PF05175"/>
    </source>
</evidence>
<name>A0A285NAV7_9HYPH</name>
<dbReference type="SUPFAM" id="SSF53335">
    <property type="entry name" value="S-adenosyl-L-methionine-dependent methyltransferases"/>
    <property type="match status" value="1"/>
</dbReference>
<dbReference type="GO" id="GO:0008170">
    <property type="term" value="F:N-methyltransferase activity"/>
    <property type="evidence" value="ECO:0007669"/>
    <property type="project" value="UniProtKB-ARBA"/>
</dbReference>
<dbReference type="GO" id="GO:0003676">
    <property type="term" value="F:nucleic acid binding"/>
    <property type="evidence" value="ECO:0007669"/>
    <property type="project" value="InterPro"/>
</dbReference>
<keyword evidence="5" id="KW-1185">Reference proteome</keyword>
<dbReference type="PANTHER" id="PTHR47739:SF1">
    <property type="entry name" value="TRNA1(VAL) (ADENINE(37)-N6)-METHYLTRANSFERASE"/>
    <property type="match status" value="1"/>
</dbReference>
<gene>
    <name evidence="4" type="ORF">SAMN06265368_0283</name>
</gene>
<dbReference type="InterPro" id="IPR050210">
    <property type="entry name" value="tRNA_Adenine-N(6)_MTase"/>
</dbReference>
<keyword evidence="1 4" id="KW-0808">Transferase</keyword>
<dbReference type="PROSITE" id="PS00092">
    <property type="entry name" value="N6_MTASE"/>
    <property type="match status" value="1"/>
</dbReference>
<dbReference type="Gene3D" id="3.40.50.150">
    <property type="entry name" value="Vaccinia Virus protein VP39"/>
    <property type="match status" value="1"/>
</dbReference>
<dbReference type="InterPro" id="IPR029063">
    <property type="entry name" value="SAM-dependent_MTases_sf"/>
</dbReference>
<proteinExistence type="predicted"/>
<dbReference type="AlphaFoldDB" id="A0A285NAV7"/>
<feature type="domain" description="Methyltransferase small" evidence="3">
    <location>
        <begin position="55"/>
        <end position="218"/>
    </location>
</feature>
<dbReference type="CDD" id="cd02440">
    <property type="entry name" value="AdoMet_MTases"/>
    <property type="match status" value="1"/>
</dbReference>
<evidence type="ECO:0000256" key="1">
    <source>
        <dbReference type="ARBA" id="ARBA00022603"/>
    </source>
</evidence>
<organism evidence="4 5">
    <name type="scientific">Cohaesibacter gelatinilyticus</name>
    <dbReference type="NCBI Taxonomy" id="372072"/>
    <lineage>
        <taxon>Bacteria</taxon>
        <taxon>Pseudomonadati</taxon>
        <taxon>Pseudomonadota</taxon>
        <taxon>Alphaproteobacteria</taxon>
        <taxon>Hyphomicrobiales</taxon>
        <taxon>Cohaesibacteraceae</taxon>
    </lineage>
</organism>
<dbReference type="EMBL" id="OBEL01000001">
    <property type="protein sequence ID" value="SNZ06057.1"/>
    <property type="molecule type" value="Genomic_DNA"/>
</dbReference>
<dbReference type="RefSeq" id="WP_097151623.1">
    <property type="nucleotide sequence ID" value="NZ_OBEL01000001.1"/>
</dbReference>
<keyword evidence="2" id="KW-0949">S-adenosyl-L-methionine</keyword>
<accession>A0A285NAV7</accession>
<reference evidence="4 5" key="1">
    <citation type="submission" date="2017-09" db="EMBL/GenBank/DDBJ databases">
        <authorList>
            <person name="Ehlers B."/>
            <person name="Leendertz F.H."/>
        </authorList>
    </citation>
    <scope>NUCLEOTIDE SEQUENCE [LARGE SCALE GENOMIC DNA]</scope>
    <source>
        <strain evidence="4 5">DSM 18289</strain>
    </source>
</reference>
<evidence type="ECO:0000256" key="2">
    <source>
        <dbReference type="ARBA" id="ARBA00022691"/>
    </source>
</evidence>
<sequence length="280" mass="30149">MIESSLPSLIEKSACLVNASEVPSDLDLSEDQFLGGKFSLFQPRKGHHRSGTDAVLLAACVPARQGQVVTDLGSGVGAAGLCVAARIGKIDLLAVELDETVAALADLNMRRSDCRSFLNRASVLNCDIALRGVARMEAGLSENIADHVIANPPYYRPEKFQTSPNEARAMAHMLTDEGMEPWFRTAVSILKKGGTFTVVQRADELPELLHLMEGRFGGITVQPFAARVGEAAHRVVIQGKKQSRAPFRLLPPIALHDEGSDKPGEKVEAIHRHGAAIDLS</sequence>
<keyword evidence="1 4" id="KW-0489">Methyltransferase</keyword>
<dbReference type="Pfam" id="PF05175">
    <property type="entry name" value="MTS"/>
    <property type="match status" value="1"/>
</dbReference>
<evidence type="ECO:0000313" key="5">
    <source>
        <dbReference type="Proteomes" id="UP000219439"/>
    </source>
</evidence>
<dbReference type="GO" id="GO:0032259">
    <property type="term" value="P:methylation"/>
    <property type="evidence" value="ECO:0007669"/>
    <property type="project" value="UniProtKB-KW"/>
</dbReference>
<dbReference type="GO" id="GO:0008757">
    <property type="term" value="F:S-adenosylmethionine-dependent methyltransferase activity"/>
    <property type="evidence" value="ECO:0007669"/>
    <property type="project" value="UniProtKB-ARBA"/>
</dbReference>